<feature type="non-terminal residue" evidence="2">
    <location>
        <position position="1"/>
    </location>
</feature>
<feature type="transmembrane region" description="Helical" evidence="1">
    <location>
        <begin position="21"/>
        <end position="42"/>
    </location>
</feature>
<organism evidence="2">
    <name type="scientific">uncultured Aureispira sp</name>
    <dbReference type="NCBI Taxonomy" id="1331704"/>
    <lineage>
        <taxon>Bacteria</taxon>
        <taxon>Pseudomonadati</taxon>
        <taxon>Bacteroidota</taxon>
        <taxon>Saprospiria</taxon>
        <taxon>Saprospirales</taxon>
        <taxon>Saprospiraceae</taxon>
        <taxon>Aureispira</taxon>
        <taxon>environmental samples</taxon>
    </lineage>
</organism>
<keyword evidence="1" id="KW-0472">Membrane</keyword>
<keyword evidence="1" id="KW-1133">Transmembrane helix</keyword>
<reference evidence="2" key="1">
    <citation type="submission" date="2020-01" db="EMBL/GenBank/DDBJ databases">
        <authorList>
            <person name="Meier V. D."/>
            <person name="Meier V D."/>
        </authorList>
    </citation>
    <scope>NUCLEOTIDE SEQUENCE</scope>
    <source>
        <strain evidence="2">HLG_WM_MAG_10</strain>
    </source>
</reference>
<gene>
    <name evidence="2" type="ORF">HELGO_WM22538</name>
</gene>
<evidence type="ECO:0000313" key="2">
    <source>
        <dbReference type="EMBL" id="CAA6828389.1"/>
    </source>
</evidence>
<dbReference type="EMBL" id="CACVAQ010000428">
    <property type="protein sequence ID" value="CAA6828389.1"/>
    <property type="molecule type" value="Genomic_DNA"/>
</dbReference>
<proteinExistence type="predicted"/>
<keyword evidence="1" id="KW-0812">Transmembrane</keyword>
<evidence type="ECO:0000256" key="1">
    <source>
        <dbReference type="SAM" id="Phobius"/>
    </source>
</evidence>
<sequence>CTEMREEKNVTTSSSSVFRKVLAISIPILFFTASLWLIAWIADGLMLRNAKEVPRSKRAVLAIRDSVPSYEQFGTEIFTEPYLNAYYDESYFFTQKGRNDQKELILESLKRLTTNYDCVDIFILAHTNPYLYWFETLPKNLRQKIRLVYNTGCQNADQGERWLKLGTKAYIGHKGKTSLSPFFYVYFLRRWVSGHRLNIAVKESNKIARDEINLFKDHLPNPENMDYTVQTHAHLFGSPTLQIDEL</sequence>
<name>A0A6S6U9E8_9BACT</name>
<protein>
    <submittedName>
        <fullName evidence="2">Uncharacterized protein</fullName>
    </submittedName>
</protein>
<dbReference type="AlphaFoldDB" id="A0A6S6U9E8"/>
<accession>A0A6S6U9E8</accession>